<dbReference type="eggNOG" id="COG4221">
    <property type="taxonomic scope" value="Bacteria"/>
</dbReference>
<evidence type="ECO:0000313" key="4">
    <source>
        <dbReference type="Proteomes" id="UP000027178"/>
    </source>
</evidence>
<dbReference type="InterPro" id="IPR002347">
    <property type="entry name" value="SDR_fam"/>
</dbReference>
<dbReference type="RefSeq" id="WP_035867482.1">
    <property type="nucleotide sequence ID" value="NZ_KK853997.1"/>
</dbReference>
<reference evidence="3 4" key="1">
    <citation type="submission" date="2014-05" db="EMBL/GenBank/DDBJ databases">
        <title>Draft Genome Sequence of Kitasatospora cheerisanensis KCTC 2395.</title>
        <authorList>
            <person name="Nam D.H."/>
        </authorList>
    </citation>
    <scope>NUCLEOTIDE SEQUENCE [LARGE SCALE GENOMIC DNA]</scope>
    <source>
        <strain evidence="3 4">KCTC 2395</strain>
    </source>
</reference>
<dbReference type="InterPro" id="IPR036291">
    <property type="entry name" value="NAD(P)-bd_dom_sf"/>
</dbReference>
<proteinExistence type="inferred from homology"/>
<comment type="caution">
    <text evidence="3">The sequence shown here is derived from an EMBL/GenBank/DDBJ whole genome shotgun (WGS) entry which is preliminary data.</text>
</comment>
<evidence type="ECO:0000256" key="1">
    <source>
        <dbReference type="ARBA" id="ARBA00006484"/>
    </source>
</evidence>
<comment type="similarity">
    <text evidence="1">Belongs to the short-chain dehydrogenases/reductases (SDR) family.</text>
</comment>
<dbReference type="Proteomes" id="UP000027178">
    <property type="component" value="Unassembled WGS sequence"/>
</dbReference>
<sequence length="292" mass="31910">MSGRSRAILLTGASSSTGMSSGTGRAAALRLHRAGWPVYATARRPEALADLAAEGIRVLHLDVNDEESMTAAVEKISAEHGAVGTLINNAAYSLNGTIGETPIDEVRSQFETNLFGLCRLTQLVLPGMRAQGGGRVVMMSSIFGQFATPGRGYYQATKHALEAVGDSLRLEVARDNIKVVLIEPSPVLGGFVPMSVADLGMTGQERTGLYDDFWKYFVDWHGAYRETDHPTGRGRMAVRAETVAKVIEKAVTSERPRIRYRIGVPSRLLPRMRWTIGDALFERFVRAFFPIP</sequence>
<dbReference type="PRINTS" id="PR00081">
    <property type="entry name" value="GDHRDH"/>
</dbReference>
<dbReference type="AlphaFoldDB" id="A0A066YMK8"/>
<dbReference type="CDD" id="cd05374">
    <property type="entry name" value="17beta-HSD-like_SDR_c"/>
    <property type="match status" value="1"/>
</dbReference>
<dbReference type="HOGENOM" id="CLU_010194_2_9_11"/>
<keyword evidence="4" id="KW-1185">Reference proteome</keyword>
<dbReference type="SUPFAM" id="SSF51735">
    <property type="entry name" value="NAD(P)-binding Rossmann-fold domains"/>
    <property type="match status" value="1"/>
</dbReference>
<evidence type="ECO:0000256" key="2">
    <source>
        <dbReference type="ARBA" id="ARBA00023002"/>
    </source>
</evidence>
<gene>
    <name evidence="3" type="ORF">KCH_58990</name>
</gene>
<dbReference type="PANTHER" id="PTHR44169:SF6">
    <property type="entry name" value="NADPH-DEPENDENT 1-ACYLDIHYDROXYACETONE PHOSPHATE REDUCTASE"/>
    <property type="match status" value="1"/>
</dbReference>
<dbReference type="GO" id="GO:0016491">
    <property type="term" value="F:oxidoreductase activity"/>
    <property type="evidence" value="ECO:0007669"/>
    <property type="project" value="UniProtKB-KW"/>
</dbReference>
<evidence type="ECO:0008006" key="5">
    <source>
        <dbReference type="Google" id="ProtNLM"/>
    </source>
</evidence>
<organism evidence="3 4">
    <name type="scientific">Kitasatospora cheerisanensis KCTC 2395</name>
    <dbReference type="NCBI Taxonomy" id="1348663"/>
    <lineage>
        <taxon>Bacteria</taxon>
        <taxon>Bacillati</taxon>
        <taxon>Actinomycetota</taxon>
        <taxon>Actinomycetes</taxon>
        <taxon>Kitasatosporales</taxon>
        <taxon>Streptomycetaceae</taxon>
        <taxon>Kitasatospora</taxon>
    </lineage>
</organism>
<accession>A0A066YMK8</accession>
<name>A0A066YMK8_9ACTN</name>
<dbReference type="EMBL" id="JNBY01000112">
    <property type="protein sequence ID" value="KDN82392.1"/>
    <property type="molecule type" value="Genomic_DNA"/>
</dbReference>
<dbReference type="PANTHER" id="PTHR44169">
    <property type="entry name" value="NADPH-DEPENDENT 1-ACYLDIHYDROXYACETONE PHOSPHATE REDUCTASE"/>
    <property type="match status" value="1"/>
</dbReference>
<dbReference type="Gene3D" id="3.40.50.720">
    <property type="entry name" value="NAD(P)-binding Rossmann-like Domain"/>
    <property type="match status" value="1"/>
</dbReference>
<evidence type="ECO:0000313" key="3">
    <source>
        <dbReference type="EMBL" id="KDN82392.1"/>
    </source>
</evidence>
<dbReference type="Pfam" id="PF00106">
    <property type="entry name" value="adh_short"/>
    <property type="match status" value="1"/>
</dbReference>
<protein>
    <recommendedName>
        <fullName evidence="5">Short-chain dehydrogenase</fullName>
    </recommendedName>
</protein>
<dbReference type="PATRIC" id="fig|1348663.4.peg.5709"/>
<keyword evidence="2" id="KW-0560">Oxidoreductase</keyword>